<feature type="compositionally biased region" description="Low complexity" evidence="1">
    <location>
        <begin position="135"/>
        <end position="145"/>
    </location>
</feature>
<dbReference type="Gene3D" id="1.10.720.30">
    <property type="entry name" value="SAP domain"/>
    <property type="match status" value="1"/>
</dbReference>
<dbReference type="InterPro" id="IPR036361">
    <property type="entry name" value="SAP_dom_sf"/>
</dbReference>
<feature type="signal peptide" evidence="2">
    <location>
        <begin position="1"/>
        <end position="18"/>
    </location>
</feature>
<organism evidence="4 5">
    <name type="scientific">Physcomitrium patens</name>
    <name type="common">Spreading-leaved earth moss</name>
    <name type="synonym">Physcomitrella patens</name>
    <dbReference type="NCBI Taxonomy" id="3218"/>
    <lineage>
        <taxon>Eukaryota</taxon>
        <taxon>Viridiplantae</taxon>
        <taxon>Streptophyta</taxon>
        <taxon>Embryophyta</taxon>
        <taxon>Bryophyta</taxon>
        <taxon>Bryophytina</taxon>
        <taxon>Bryopsida</taxon>
        <taxon>Funariidae</taxon>
        <taxon>Funariales</taxon>
        <taxon>Funariaceae</taxon>
        <taxon>Physcomitrium</taxon>
    </lineage>
</organism>
<proteinExistence type="predicted"/>
<feature type="compositionally biased region" description="Low complexity" evidence="1">
    <location>
        <begin position="242"/>
        <end position="256"/>
    </location>
</feature>
<dbReference type="EMBL" id="ABEU02000020">
    <property type="status" value="NOT_ANNOTATED_CDS"/>
    <property type="molecule type" value="Genomic_DNA"/>
</dbReference>
<dbReference type="Gramene" id="Pp3c20_4210V3.2">
    <property type="protein sequence ID" value="Pp3c20_4210V3.2"/>
    <property type="gene ID" value="Pp3c20_4210"/>
</dbReference>
<dbReference type="GO" id="GO:0006353">
    <property type="term" value="P:DNA-templated transcription termination"/>
    <property type="evidence" value="ECO:0007669"/>
    <property type="project" value="InterPro"/>
</dbReference>
<keyword evidence="5" id="KW-1185">Reference proteome</keyword>
<evidence type="ECO:0000259" key="3">
    <source>
        <dbReference type="SMART" id="SM00959"/>
    </source>
</evidence>
<name>A0A7I4C7Y2_PHYPA</name>
<dbReference type="AlphaFoldDB" id="A0A7I4C7Y2"/>
<reference evidence="4 5" key="2">
    <citation type="journal article" date="2018" name="Plant J.">
        <title>The Physcomitrella patens chromosome-scale assembly reveals moss genome structure and evolution.</title>
        <authorList>
            <person name="Lang D."/>
            <person name="Ullrich K.K."/>
            <person name="Murat F."/>
            <person name="Fuchs J."/>
            <person name="Jenkins J."/>
            <person name="Haas F.B."/>
            <person name="Piednoel M."/>
            <person name="Gundlach H."/>
            <person name="Van Bel M."/>
            <person name="Meyberg R."/>
            <person name="Vives C."/>
            <person name="Morata J."/>
            <person name="Symeonidi A."/>
            <person name="Hiss M."/>
            <person name="Muchero W."/>
            <person name="Kamisugi Y."/>
            <person name="Saleh O."/>
            <person name="Blanc G."/>
            <person name="Decker E.L."/>
            <person name="van Gessel N."/>
            <person name="Grimwood J."/>
            <person name="Hayes R.D."/>
            <person name="Graham S.W."/>
            <person name="Gunter L.E."/>
            <person name="McDaniel S.F."/>
            <person name="Hoernstein S.N.W."/>
            <person name="Larsson A."/>
            <person name="Li F.W."/>
            <person name="Perroud P.F."/>
            <person name="Phillips J."/>
            <person name="Ranjan P."/>
            <person name="Rokshar D.S."/>
            <person name="Rothfels C.J."/>
            <person name="Schneider L."/>
            <person name="Shu S."/>
            <person name="Stevenson D.W."/>
            <person name="Thummler F."/>
            <person name="Tillich M."/>
            <person name="Villarreal Aguilar J.C."/>
            <person name="Widiez T."/>
            <person name="Wong G.K."/>
            <person name="Wymore A."/>
            <person name="Zhang Y."/>
            <person name="Zimmer A.D."/>
            <person name="Quatrano R.S."/>
            <person name="Mayer K.F.X."/>
            <person name="Goodstein D."/>
            <person name="Casacuberta J.M."/>
            <person name="Vandepoele K."/>
            <person name="Reski R."/>
            <person name="Cuming A.C."/>
            <person name="Tuskan G.A."/>
            <person name="Maumus F."/>
            <person name="Salse J."/>
            <person name="Schmutz J."/>
            <person name="Rensing S.A."/>
        </authorList>
    </citation>
    <scope>NUCLEOTIDE SEQUENCE [LARGE SCALE GENOMIC DNA]</scope>
    <source>
        <strain evidence="4 5">cv. Gransden 2004</strain>
    </source>
</reference>
<feature type="domain" description="Rho termination factor-like N-terminal" evidence="3">
    <location>
        <begin position="275"/>
        <end position="313"/>
    </location>
</feature>
<feature type="compositionally biased region" description="Polar residues" evidence="1">
    <location>
        <begin position="80"/>
        <end position="94"/>
    </location>
</feature>
<dbReference type="InterPro" id="IPR011112">
    <property type="entry name" value="Rho-like_N"/>
</dbReference>
<reference evidence="4 5" key="1">
    <citation type="journal article" date="2008" name="Science">
        <title>The Physcomitrella genome reveals evolutionary insights into the conquest of land by plants.</title>
        <authorList>
            <person name="Rensing S."/>
            <person name="Lang D."/>
            <person name="Zimmer A."/>
            <person name="Terry A."/>
            <person name="Salamov A."/>
            <person name="Shapiro H."/>
            <person name="Nishiyama T."/>
            <person name="Perroud P.-F."/>
            <person name="Lindquist E."/>
            <person name="Kamisugi Y."/>
            <person name="Tanahashi T."/>
            <person name="Sakakibara K."/>
            <person name="Fujita T."/>
            <person name="Oishi K."/>
            <person name="Shin-I T."/>
            <person name="Kuroki Y."/>
            <person name="Toyoda A."/>
            <person name="Suzuki Y."/>
            <person name="Hashimoto A."/>
            <person name="Yamaguchi K."/>
            <person name="Sugano A."/>
            <person name="Kohara Y."/>
            <person name="Fujiyama A."/>
            <person name="Anterola A."/>
            <person name="Aoki S."/>
            <person name="Ashton N."/>
            <person name="Barbazuk W.B."/>
            <person name="Barker E."/>
            <person name="Bennetzen J."/>
            <person name="Bezanilla M."/>
            <person name="Blankenship R."/>
            <person name="Cho S.H."/>
            <person name="Dutcher S."/>
            <person name="Estelle M."/>
            <person name="Fawcett J.A."/>
            <person name="Gundlach H."/>
            <person name="Hanada K."/>
            <person name="Heyl A."/>
            <person name="Hicks K.A."/>
            <person name="Hugh J."/>
            <person name="Lohr M."/>
            <person name="Mayer K."/>
            <person name="Melkozernov A."/>
            <person name="Murata T."/>
            <person name="Nelson D."/>
            <person name="Pils B."/>
            <person name="Prigge M."/>
            <person name="Reiss B."/>
            <person name="Renner T."/>
            <person name="Rombauts S."/>
            <person name="Rushton P."/>
            <person name="Sanderfoot A."/>
            <person name="Schween G."/>
            <person name="Shiu S.-H."/>
            <person name="Stueber K."/>
            <person name="Theodoulou F.L."/>
            <person name="Tu H."/>
            <person name="Van de Peer Y."/>
            <person name="Verrier P.J."/>
            <person name="Waters E."/>
            <person name="Wood A."/>
            <person name="Yang L."/>
            <person name="Cove D."/>
            <person name="Cuming A."/>
            <person name="Hasebe M."/>
            <person name="Lucas S."/>
            <person name="Mishler D.B."/>
            <person name="Reski R."/>
            <person name="Grigoriev I."/>
            <person name="Quatrano R.S."/>
            <person name="Boore J.L."/>
        </authorList>
    </citation>
    <scope>NUCLEOTIDE SEQUENCE [LARGE SCALE GENOMIC DNA]</scope>
    <source>
        <strain evidence="4 5">cv. Gransden 2004</strain>
    </source>
</reference>
<dbReference type="Pfam" id="PF07498">
    <property type="entry name" value="Rho_N"/>
    <property type="match status" value="1"/>
</dbReference>
<protein>
    <recommendedName>
        <fullName evidence="3">Rho termination factor-like N-terminal domain-containing protein</fullName>
    </recommendedName>
</protein>
<evidence type="ECO:0000256" key="1">
    <source>
        <dbReference type="SAM" id="MobiDB-lite"/>
    </source>
</evidence>
<dbReference type="SMART" id="SM00959">
    <property type="entry name" value="Rho_N"/>
    <property type="match status" value="1"/>
</dbReference>
<dbReference type="PANTHER" id="PTHR34449:SF2">
    <property type="entry name" value="RHO TERMINATION FACTOR"/>
    <property type="match status" value="1"/>
</dbReference>
<reference evidence="4" key="3">
    <citation type="submission" date="2020-12" db="UniProtKB">
        <authorList>
            <consortium name="EnsemblPlants"/>
        </authorList>
    </citation>
    <scope>IDENTIFICATION</scope>
</reference>
<accession>A0A7I4C7Y2</accession>
<dbReference type="Proteomes" id="UP000006727">
    <property type="component" value="Chromosome 20"/>
</dbReference>
<feature type="compositionally biased region" description="Polar residues" evidence="1">
    <location>
        <begin position="55"/>
        <end position="68"/>
    </location>
</feature>
<dbReference type="EnsemblPlants" id="Pp3c20_4210V3.2">
    <property type="protein sequence ID" value="Pp3c20_4210V3.2"/>
    <property type="gene ID" value="Pp3c20_4210"/>
</dbReference>
<dbReference type="RefSeq" id="XP_024357655.1">
    <property type="nucleotide sequence ID" value="XM_024501887.2"/>
</dbReference>
<dbReference type="GeneID" id="112273289"/>
<evidence type="ECO:0000313" key="4">
    <source>
        <dbReference type="EnsemblPlants" id="Pp3c20_4210V3.2"/>
    </source>
</evidence>
<feature type="compositionally biased region" description="Polar residues" evidence="1">
    <location>
        <begin position="221"/>
        <end position="236"/>
    </location>
</feature>
<gene>
    <name evidence="4" type="primary">LOC112273289</name>
</gene>
<keyword evidence="2" id="KW-0732">Signal</keyword>
<feature type="region of interest" description="Disordered" evidence="1">
    <location>
        <begin position="55"/>
        <end position="256"/>
    </location>
</feature>
<dbReference type="PANTHER" id="PTHR34449">
    <property type="entry name" value="RHO TERMINATION FACTOR"/>
    <property type="match status" value="1"/>
</dbReference>
<evidence type="ECO:0000256" key="2">
    <source>
        <dbReference type="SAM" id="SignalP"/>
    </source>
</evidence>
<feature type="chain" id="PRO_5029818820" description="Rho termination factor-like N-terminal domain-containing protein" evidence="2">
    <location>
        <begin position="19"/>
        <end position="314"/>
    </location>
</feature>
<evidence type="ECO:0000313" key="5">
    <source>
        <dbReference type="Proteomes" id="UP000006727"/>
    </source>
</evidence>
<sequence length="314" mass="33493">MMTLQTFKLLGLAELADGSLFFSFAGSPSSVEASAQPRAKQNDNIKMNGCASAHNLTRTTLPPRQPSSFRKKSPIPSREPGSSSEVQAATSQSAVAEDRNTNKGAIPSKSGKHERPLSLFLKKSPIPKERRVSSSKKSSSNEVSSAIEAPRKSKLTKRSSISKNRDTAPALTSEKKRNSSEASGVGEASIKAKPAVIDLESDSPFSSELKEILNHSKQNRKQTAGQATESVETSTAAPAEDASSANKSSKPSKAANVNIEVGQAEGLKNSVLSKDLSNFKLPELRSKAKARGLKGYSKLKKSELIDLIATREVT</sequence>